<dbReference type="EMBL" id="PKPP01000369">
    <property type="protein sequence ID" value="PWA93670.1"/>
    <property type="molecule type" value="Genomic_DNA"/>
</dbReference>
<dbReference type="AlphaFoldDB" id="A0A2U1Q6M8"/>
<organism evidence="1 2">
    <name type="scientific">Artemisia annua</name>
    <name type="common">Sweet wormwood</name>
    <dbReference type="NCBI Taxonomy" id="35608"/>
    <lineage>
        <taxon>Eukaryota</taxon>
        <taxon>Viridiplantae</taxon>
        <taxon>Streptophyta</taxon>
        <taxon>Embryophyta</taxon>
        <taxon>Tracheophyta</taxon>
        <taxon>Spermatophyta</taxon>
        <taxon>Magnoliopsida</taxon>
        <taxon>eudicotyledons</taxon>
        <taxon>Gunneridae</taxon>
        <taxon>Pentapetalae</taxon>
        <taxon>asterids</taxon>
        <taxon>campanulids</taxon>
        <taxon>Asterales</taxon>
        <taxon>Asteraceae</taxon>
        <taxon>Asteroideae</taxon>
        <taxon>Anthemideae</taxon>
        <taxon>Artemisiinae</taxon>
        <taxon>Artemisia</taxon>
    </lineage>
</organism>
<sequence length="56" mass="5733">MGKNDGPVVMATVAPKALVTAQRPVSTDIEPSIPKPYTARAMAAPAMGHPDGTSQT</sequence>
<proteinExistence type="predicted"/>
<dbReference type="Proteomes" id="UP000245207">
    <property type="component" value="Unassembled WGS sequence"/>
</dbReference>
<name>A0A2U1Q6M8_ARTAN</name>
<reference evidence="1 2" key="1">
    <citation type="journal article" date="2018" name="Mol. Plant">
        <title>The genome of Artemisia annua provides insight into the evolution of Asteraceae family and artemisinin biosynthesis.</title>
        <authorList>
            <person name="Shen Q."/>
            <person name="Zhang L."/>
            <person name="Liao Z."/>
            <person name="Wang S."/>
            <person name="Yan T."/>
            <person name="Shi P."/>
            <person name="Liu M."/>
            <person name="Fu X."/>
            <person name="Pan Q."/>
            <person name="Wang Y."/>
            <person name="Lv Z."/>
            <person name="Lu X."/>
            <person name="Zhang F."/>
            <person name="Jiang W."/>
            <person name="Ma Y."/>
            <person name="Chen M."/>
            <person name="Hao X."/>
            <person name="Li L."/>
            <person name="Tang Y."/>
            <person name="Lv G."/>
            <person name="Zhou Y."/>
            <person name="Sun X."/>
            <person name="Brodelius P.E."/>
            <person name="Rose J.K.C."/>
            <person name="Tang K."/>
        </authorList>
    </citation>
    <scope>NUCLEOTIDE SEQUENCE [LARGE SCALE GENOMIC DNA]</scope>
    <source>
        <strain evidence="2">cv. Huhao1</strain>
        <tissue evidence="1">Leaf</tissue>
    </source>
</reference>
<dbReference type="STRING" id="35608.A0A2U1Q6M8"/>
<gene>
    <name evidence="1" type="ORF">CTI12_AA068320</name>
</gene>
<comment type="caution">
    <text evidence="1">The sequence shown here is derived from an EMBL/GenBank/DDBJ whole genome shotgun (WGS) entry which is preliminary data.</text>
</comment>
<accession>A0A2U1Q6M8</accession>
<evidence type="ECO:0000313" key="1">
    <source>
        <dbReference type="EMBL" id="PWA93670.1"/>
    </source>
</evidence>
<keyword evidence="2" id="KW-1185">Reference proteome</keyword>
<protein>
    <submittedName>
        <fullName evidence="1">Caleosin-related protein</fullName>
    </submittedName>
</protein>
<evidence type="ECO:0000313" key="2">
    <source>
        <dbReference type="Proteomes" id="UP000245207"/>
    </source>
</evidence>